<dbReference type="Pfam" id="PF22684">
    <property type="entry name" value="LFE_1968-like"/>
    <property type="match status" value="1"/>
</dbReference>
<dbReference type="SUPFAM" id="SSF144064">
    <property type="entry name" value="Heme iron utilization protein-like"/>
    <property type="match status" value="1"/>
</dbReference>
<accession>A0A075HID7</accession>
<name>A0A075HID7_9ARCH</name>
<dbReference type="InterPro" id="IPR055136">
    <property type="entry name" value="LFE_1968-like"/>
</dbReference>
<organism evidence="1">
    <name type="scientific">uncultured marine thaumarchaeote KM3_66_E12</name>
    <dbReference type="NCBI Taxonomy" id="1456229"/>
    <lineage>
        <taxon>Archaea</taxon>
        <taxon>Nitrososphaerota</taxon>
        <taxon>environmental samples</taxon>
    </lineage>
</organism>
<sequence length="130" mass="15196">MLYEILSDLVKIENVLFVIKSEGAVSEIRSNELTIRQKEKWINIGENDGPCHMHVNSELIKKAEFVKEQKPERISFSVRFYNENNERVLAAFITKMYDNDMKIIPERLSSYEGLFEKYGSKDVILFSSIQ</sequence>
<dbReference type="InterPro" id="IPR053733">
    <property type="entry name" value="Heme_Transport_Util_sf"/>
</dbReference>
<proteinExistence type="predicted"/>
<dbReference type="Gene3D" id="3.40.1570.10">
    <property type="entry name" value="HemS/ChuS/ChuX like domains"/>
    <property type="match status" value="1"/>
</dbReference>
<reference evidence="1" key="1">
    <citation type="journal article" date="2014" name="Genome Biol. Evol.">
        <title>Pangenome evidence for extensive interdomain horizontal transfer affecting lineage core and shell genes in uncultured planktonic thaumarchaeota and euryarchaeota.</title>
        <authorList>
            <person name="Deschamps P."/>
            <person name="Zivanovic Y."/>
            <person name="Moreira D."/>
            <person name="Rodriguez-Valera F."/>
            <person name="Lopez-Garcia P."/>
        </authorList>
    </citation>
    <scope>NUCLEOTIDE SEQUENCE</scope>
</reference>
<dbReference type="AlphaFoldDB" id="A0A075HID7"/>
<protein>
    <recommendedName>
        <fullName evidence="2">Haemin-degrading HemS/ChuX domain-containing protein</fullName>
    </recommendedName>
</protein>
<evidence type="ECO:0000313" key="1">
    <source>
        <dbReference type="EMBL" id="AIF14207.1"/>
    </source>
</evidence>
<dbReference type="EMBL" id="KF900995">
    <property type="protein sequence ID" value="AIF14207.1"/>
    <property type="molecule type" value="Genomic_DNA"/>
</dbReference>
<gene>
    <name evidence="1" type="primary">chuX</name>
</gene>
<evidence type="ECO:0008006" key="2">
    <source>
        <dbReference type="Google" id="ProtNLM"/>
    </source>
</evidence>